<dbReference type="STRING" id="501024.RTCCBAU85039_5663"/>
<dbReference type="EMBL" id="FNXB01000045">
    <property type="protein sequence ID" value="SEI17593.1"/>
    <property type="molecule type" value="Genomic_DNA"/>
</dbReference>
<protein>
    <submittedName>
        <fullName evidence="5">Replication initiation protein RepC</fullName>
    </submittedName>
</protein>
<dbReference type="NCBIfam" id="NF040974">
    <property type="entry name" value="RepABC_RepC"/>
    <property type="match status" value="1"/>
</dbReference>
<keyword evidence="8" id="KW-1185">Reference proteome</keyword>
<dbReference type="InterPro" id="IPR036390">
    <property type="entry name" value="WH_DNA-bd_sf"/>
</dbReference>
<reference evidence="6 8" key="3">
    <citation type="submission" date="2016-10" db="EMBL/GenBank/DDBJ databases">
        <authorList>
            <person name="Varghese N."/>
            <person name="Submissions S."/>
        </authorList>
    </citation>
    <scope>NUCLEOTIDE SEQUENCE [LARGE SCALE GENOMIC DNA]</scope>
    <source>
        <strain evidence="6 8">CGMCC 1.7071</strain>
    </source>
</reference>
<dbReference type="Proteomes" id="UP000183063">
    <property type="component" value="Unassembled WGS sequence"/>
</dbReference>
<organism evidence="5 7">
    <name type="scientific">Rhizobium tibeticum</name>
    <dbReference type="NCBI Taxonomy" id="501024"/>
    <lineage>
        <taxon>Bacteria</taxon>
        <taxon>Pseudomonadati</taxon>
        <taxon>Pseudomonadota</taxon>
        <taxon>Alphaproteobacteria</taxon>
        <taxon>Hyphomicrobiales</taxon>
        <taxon>Rhizobiaceae</taxon>
        <taxon>Rhizobium/Agrobacterium group</taxon>
        <taxon>Rhizobium</taxon>
    </lineage>
</organism>
<dbReference type="Pfam" id="PF11800">
    <property type="entry name" value="RP-C_C"/>
    <property type="match status" value="1"/>
</dbReference>
<dbReference type="RefSeq" id="WP_072380588.1">
    <property type="nucleotide sequence ID" value="NZ_FNXB01000045.1"/>
</dbReference>
<feature type="coiled-coil region" evidence="1">
    <location>
        <begin position="151"/>
        <end position="185"/>
    </location>
</feature>
<evidence type="ECO:0000256" key="1">
    <source>
        <dbReference type="SAM" id="Coils"/>
    </source>
</evidence>
<dbReference type="InterPro" id="IPR047611">
    <property type="entry name" value="RepABC_RepC"/>
</dbReference>
<keyword evidence="1" id="KW-0175">Coiled coil</keyword>
<dbReference type="InterPro" id="IPR021760">
    <property type="entry name" value="RepC_C"/>
</dbReference>
<dbReference type="Proteomes" id="UP000198939">
    <property type="component" value="Unassembled WGS sequence"/>
</dbReference>
<dbReference type="EMBL" id="FOCV01000035">
    <property type="protein sequence ID" value="SEP04247.1"/>
    <property type="molecule type" value="Genomic_DNA"/>
</dbReference>
<proteinExistence type="predicted"/>
<dbReference type="SUPFAM" id="SSF46785">
    <property type="entry name" value="Winged helix' DNA-binding domain"/>
    <property type="match status" value="1"/>
</dbReference>
<dbReference type="AlphaFoldDB" id="A0A1H8UML6"/>
<dbReference type="InterPro" id="IPR005090">
    <property type="entry name" value="RepC_N"/>
</dbReference>
<dbReference type="NCBIfam" id="NF010396">
    <property type="entry name" value="PRK13824.1"/>
    <property type="match status" value="1"/>
</dbReference>
<dbReference type="Pfam" id="PF03428">
    <property type="entry name" value="RP-C"/>
    <property type="match status" value="1"/>
</dbReference>
<evidence type="ECO:0000313" key="7">
    <source>
        <dbReference type="Proteomes" id="UP000183063"/>
    </source>
</evidence>
<reference evidence="5" key="1">
    <citation type="submission" date="2016-10" db="EMBL/GenBank/DDBJ databases">
        <authorList>
            <person name="de Groot N.N."/>
        </authorList>
    </citation>
    <scope>NUCLEOTIDE SEQUENCE [LARGE SCALE GENOMIC DNA]</scope>
    <source>
        <strain evidence="5">CCBAU85039</strain>
    </source>
</reference>
<feature type="region of interest" description="Disordered" evidence="2">
    <location>
        <begin position="275"/>
        <end position="310"/>
    </location>
</feature>
<sequence length="434" mass="47261">MESGTVTTPFGRRSMTLGMLSSQVASREIEPDKTVDKWKLYRALCEARPLLGVTDRALAVLNALLSFYPKNALAQEHGLVVFPSNAQLSLRAHGMAEQTIRRHLAVLIEAGLLIRKDSPNGKRYAHKGRSGEIDEAFGFSLAPLLARSEEIERLAAEVIAERMHMQRLRERLTLCRRDITKLIEAALEEGAAGDWMTISAHLRGLLERLPRVPTAAQLAATLDEVELLREEVVNQLDMQLKTQNQSGNPAQDERHIQNSNPESIFELEPAFEKKQGERAVGNNDPNTEPSDERSLKAPTPSGRASGEAARAADLPAGHSLKSFPLALVLQACPQILDYGPGGTIGNWRDLMSAAVVVRSMLGVSLSAYEEACAGMGPENAATVIACILERGGHIHSAGGYLRDLTRRTEMGEFAIGPMLMALVRANAGARRNVS</sequence>
<name>A0A1H8UML6_9HYPH</name>
<dbReference type="OrthoDB" id="7488837at2"/>
<evidence type="ECO:0000313" key="8">
    <source>
        <dbReference type="Proteomes" id="UP000198939"/>
    </source>
</evidence>
<evidence type="ECO:0000313" key="5">
    <source>
        <dbReference type="EMBL" id="SEI17593.1"/>
    </source>
</evidence>
<reference evidence="7" key="2">
    <citation type="submission" date="2016-10" db="EMBL/GenBank/DDBJ databases">
        <authorList>
            <person name="Wibberg D."/>
        </authorList>
    </citation>
    <scope>NUCLEOTIDE SEQUENCE [LARGE SCALE GENOMIC DNA]</scope>
</reference>
<accession>A0A1H8UML6</accession>
<feature type="domain" description="Plasmid replication protein C C-terminal" evidence="4">
    <location>
        <begin position="324"/>
        <end position="424"/>
    </location>
</feature>
<feature type="compositionally biased region" description="Low complexity" evidence="2">
    <location>
        <begin position="301"/>
        <end position="310"/>
    </location>
</feature>
<evidence type="ECO:0000313" key="6">
    <source>
        <dbReference type="EMBL" id="SEP04247.1"/>
    </source>
</evidence>
<gene>
    <name evidence="5" type="ORF">RTCCBAU85039_5663</name>
    <name evidence="6" type="ORF">SAMN05216228_103521</name>
</gene>
<feature type="domain" description="Plasmid replication protein C N-terminal" evidence="3">
    <location>
        <begin position="13"/>
        <end position="186"/>
    </location>
</feature>
<evidence type="ECO:0000259" key="3">
    <source>
        <dbReference type="Pfam" id="PF03428"/>
    </source>
</evidence>
<evidence type="ECO:0000259" key="4">
    <source>
        <dbReference type="Pfam" id="PF11800"/>
    </source>
</evidence>
<evidence type="ECO:0000256" key="2">
    <source>
        <dbReference type="SAM" id="MobiDB-lite"/>
    </source>
</evidence>